<keyword evidence="7" id="KW-0067">ATP-binding</keyword>
<dbReference type="InterPro" id="IPR050482">
    <property type="entry name" value="Sensor_HK_TwoCompSys"/>
</dbReference>
<dbReference type="EMBL" id="JBHSXS010000047">
    <property type="protein sequence ID" value="MFC6886060.1"/>
    <property type="molecule type" value="Genomic_DNA"/>
</dbReference>
<evidence type="ECO:0000259" key="9">
    <source>
        <dbReference type="Pfam" id="PF02518"/>
    </source>
</evidence>
<dbReference type="Proteomes" id="UP001596380">
    <property type="component" value="Unassembled WGS sequence"/>
</dbReference>
<sequence length="265" mass="27900">MRSVVAHAAGLAGAFAAGAVTAHLASLPRHLRLAADLQRSRERILATREEERRRLRRDLHDGLGPTLASLAMSLDAARITLAGEPERMEPLLAELRDRVAEAVGEIRDLAHGLRPPALDDLGLVAAIESVAEGCCERVDVRFDGSPAELPAAVEVAAFRIVEEALGNVRRHARESTAMVLLSRDTELHVMVADSGPGLPDAARNGGQARPWGGLATMREYAAEVGGSCAITSRASGGTLVTARLPLSVPGYHRATAGRAGKGGRT</sequence>
<evidence type="ECO:0000313" key="12">
    <source>
        <dbReference type="Proteomes" id="UP001596380"/>
    </source>
</evidence>
<evidence type="ECO:0000256" key="5">
    <source>
        <dbReference type="ARBA" id="ARBA00022741"/>
    </source>
</evidence>
<keyword evidence="4" id="KW-0808">Transferase</keyword>
<dbReference type="InterPro" id="IPR011712">
    <property type="entry name" value="Sig_transdc_His_kin_sub3_dim/P"/>
</dbReference>
<dbReference type="GO" id="GO:0016301">
    <property type="term" value="F:kinase activity"/>
    <property type="evidence" value="ECO:0007669"/>
    <property type="project" value="UniProtKB-KW"/>
</dbReference>
<accession>A0ABW2CYG7</accession>
<dbReference type="PANTHER" id="PTHR24421">
    <property type="entry name" value="NITRATE/NITRITE SENSOR PROTEIN NARX-RELATED"/>
    <property type="match status" value="1"/>
</dbReference>
<dbReference type="Gene3D" id="3.30.565.10">
    <property type="entry name" value="Histidine kinase-like ATPase, C-terminal domain"/>
    <property type="match status" value="1"/>
</dbReference>
<evidence type="ECO:0000256" key="8">
    <source>
        <dbReference type="ARBA" id="ARBA00023012"/>
    </source>
</evidence>
<reference evidence="12" key="1">
    <citation type="journal article" date="2019" name="Int. J. Syst. Evol. Microbiol.">
        <title>The Global Catalogue of Microorganisms (GCM) 10K type strain sequencing project: providing services to taxonomists for standard genome sequencing and annotation.</title>
        <authorList>
            <consortium name="The Broad Institute Genomics Platform"/>
            <consortium name="The Broad Institute Genome Sequencing Center for Infectious Disease"/>
            <person name="Wu L."/>
            <person name="Ma J."/>
        </authorList>
    </citation>
    <scope>NUCLEOTIDE SEQUENCE [LARGE SCALE GENOMIC DNA]</scope>
    <source>
        <strain evidence="12">JCM 3369</strain>
    </source>
</reference>
<evidence type="ECO:0000256" key="6">
    <source>
        <dbReference type="ARBA" id="ARBA00022777"/>
    </source>
</evidence>
<dbReference type="PANTHER" id="PTHR24421:SF10">
    <property type="entry name" value="NITRATE_NITRITE SENSOR PROTEIN NARQ"/>
    <property type="match status" value="1"/>
</dbReference>
<evidence type="ECO:0000256" key="2">
    <source>
        <dbReference type="ARBA" id="ARBA00012438"/>
    </source>
</evidence>
<feature type="domain" description="Histidine kinase/HSP90-like ATPase" evidence="9">
    <location>
        <begin position="154"/>
        <end position="247"/>
    </location>
</feature>
<dbReference type="CDD" id="cd16917">
    <property type="entry name" value="HATPase_UhpB-NarQ-NarX-like"/>
    <property type="match status" value="1"/>
</dbReference>
<evidence type="ECO:0000256" key="7">
    <source>
        <dbReference type="ARBA" id="ARBA00022840"/>
    </source>
</evidence>
<comment type="caution">
    <text evidence="11">The sequence shown here is derived from an EMBL/GenBank/DDBJ whole genome shotgun (WGS) entry which is preliminary data.</text>
</comment>
<evidence type="ECO:0000256" key="3">
    <source>
        <dbReference type="ARBA" id="ARBA00022553"/>
    </source>
</evidence>
<evidence type="ECO:0000256" key="1">
    <source>
        <dbReference type="ARBA" id="ARBA00000085"/>
    </source>
</evidence>
<dbReference type="Gene3D" id="1.20.5.1930">
    <property type="match status" value="1"/>
</dbReference>
<evidence type="ECO:0000259" key="10">
    <source>
        <dbReference type="Pfam" id="PF07730"/>
    </source>
</evidence>
<dbReference type="SUPFAM" id="SSF55874">
    <property type="entry name" value="ATPase domain of HSP90 chaperone/DNA topoisomerase II/histidine kinase"/>
    <property type="match status" value="1"/>
</dbReference>
<keyword evidence="3" id="KW-0597">Phosphoprotein</keyword>
<keyword evidence="8" id="KW-0902">Two-component regulatory system</keyword>
<organism evidence="11 12">
    <name type="scientific">Actinomadura yumaensis</name>
    <dbReference type="NCBI Taxonomy" id="111807"/>
    <lineage>
        <taxon>Bacteria</taxon>
        <taxon>Bacillati</taxon>
        <taxon>Actinomycetota</taxon>
        <taxon>Actinomycetes</taxon>
        <taxon>Streptosporangiales</taxon>
        <taxon>Thermomonosporaceae</taxon>
        <taxon>Actinomadura</taxon>
    </lineage>
</organism>
<protein>
    <recommendedName>
        <fullName evidence="2">histidine kinase</fullName>
        <ecNumber evidence="2">2.7.13.3</ecNumber>
    </recommendedName>
</protein>
<evidence type="ECO:0000256" key="4">
    <source>
        <dbReference type="ARBA" id="ARBA00022679"/>
    </source>
</evidence>
<name>A0ABW2CYG7_9ACTN</name>
<dbReference type="InterPro" id="IPR036890">
    <property type="entry name" value="HATPase_C_sf"/>
</dbReference>
<dbReference type="Pfam" id="PF02518">
    <property type="entry name" value="HATPase_c"/>
    <property type="match status" value="1"/>
</dbReference>
<keyword evidence="5" id="KW-0547">Nucleotide-binding</keyword>
<gene>
    <name evidence="11" type="ORF">ACFQKB_40310</name>
</gene>
<proteinExistence type="predicted"/>
<dbReference type="EC" id="2.7.13.3" evidence="2"/>
<dbReference type="RefSeq" id="WP_241683055.1">
    <property type="nucleotide sequence ID" value="NZ_JBHSXS010000047.1"/>
</dbReference>
<evidence type="ECO:0000313" key="11">
    <source>
        <dbReference type="EMBL" id="MFC6886060.1"/>
    </source>
</evidence>
<dbReference type="InterPro" id="IPR003594">
    <property type="entry name" value="HATPase_dom"/>
</dbReference>
<keyword evidence="12" id="KW-1185">Reference proteome</keyword>
<dbReference type="Pfam" id="PF07730">
    <property type="entry name" value="HisKA_3"/>
    <property type="match status" value="1"/>
</dbReference>
<comment type="catalytic activity">
    <reaction evidence="1">
        <text>ATP + protein L-histidine = ADP + protein N-phospho-L-histidine.</text>
        <dbReference type="EC" id="2.7.13.3"/>
    </reaction>
</comment>
<feature type="domain" description="Signal transduction histidine kinase subgroup 3 dimerisation and phosphoacceptor" evidence="10">
    <location>
        <begin position="51"/>
        <end position="118"/>
    </location>
</feature>
<keyword evidence="6 11" id="KW-0418">Kinase</keyword>